<evidence type="ECO:0000313" key="2">
    <source>
        <dbReference type="EMBL" id="KAF6168925.1"/>
    </source>
</evidence>
<name>A0A7J7NP09_9MAGN</name>
<gene>
    <name evidence="2" type="ORF">GIB67_038422</name>
</gene>
<organism evidence="2 3">
    <name type="scientific">Kingdonia uniflora</name>
    <dbReference type="NCBI Taxonomy" id="39325"/>
    <lineage>
        <taxon>Eukaryota</taxon>
        <taxon>Viridiplantae</taxon>
        <taxon>Streptophyta</taxon>
        <taxon>Embryophyta</taxon>
        <taxon>Tracheophyta</taxon>
        <taxon>Spermatophyta</taxon>
        <taxon>Magnoliopsida</taxon>
        <taxon>Ranunculales</taxon>
        <taxon>Circaeasteraceae</taxon>
        <taxon>Kingdonia</taxon>
    </lineage>
</organism>
<dbReference type="EMBL" id="JACGCM010000671">
    <property type="protein sequence ID" value="KAF6168925.1"/>
    <property type="molecule type" value="Genomic_DNA"/>
</dbReference>
<keyword evidence="3" id="KW-1185">Reference proteome</keyword>
<dbReference type="Proteomes" id="UP000541444">
    <property type="component" value="Unassembled WGS sequence"/>
</dbReference>
<evidence type="ECO:0000256" key="1">
    <source>
        <dbReference type="SAM" id="SignalP"/>
    </source>
</evidence>
<proteinExistence type="predicted"/>
<feature type="chain" id="PRO_5029791423" evidence="1">
    <location>
        <begin position="20"/>
        <end position="79"/>
    </location>
</feature>
<reference evidence="2 3" key="1">
    <citation type="journal article" date="2020" name="IScience">
        <title>Genome Sequencing of the Endangered Kingdonia uniflora (Circaeasteraceae, Ranunculales) Reveals Potential Mechanisms of Evolutionary Specialization.</title>
        <authorList>
            <person name="Sun Y."/>
            <person name="Deng T."/>
            <person name="Zhang A."/>
            <person name="Moore M.J."/>
            <person name="Landis J.B."/>
            <person name="Lin N."/>
            <person name="Zhang H."/>
            <person name="Zhang X."/>
            <person name="Huang J."/>
            <person name="Zhang X."/>
            <person name="Sun H."/>
            <person name="Wang H."/>
        </authorList>
    </citation>
    <scope>NUCLEOTIDE SEQUENCE [LARGE SCALE GENOMIC DNA]</scope>
    <source>
        <strain evidence="2">TB1705</strain>
        <tissue evidence="2">Leaf</tissue>
    </source>
</reference>
<feature type="signal peptide" evidence="1">
    <location>
        <begin position="1"/>
        <end position="19"/>
    </location>
</feature>
<dbReference type="AlphaFoldDB" id="A0A7J7NP09"/>
<comment type="caution">
    <text evidence="2">The sequence shown here is derived from an EMBL/GenBank/DDBJ whole genome shotgun (WGS) entry which is preliminary data.</text>
</comment>
<protein>
    <submittedName>
        <fullName evidence="2">Uncharacterized protein</fullName>
    </submittedName>
</protein>
<accession>A0A7J7NP09</accession>
<evidence type="ECO:0000313" key="3">
    <source>
        <dbReference type="Proteomes" id="UP000541444"/>
    </source>
</evidence>
<sequence length="79" mass="9252">MLSLVSLCFLRSSFNGVSQCYLNHVWVIIETFNWEYSGNWKILEVSNLLWLVKQWIPYSEVLALPCFLLGHTLDSRESL</sequence>
<keyword evidence="1" id="KW-0732">Signal</keyword>